<gene>
    <name evidence="6" type="ORF">BC938DRAFT_474379</name>
</gene>
<evidence type="ECO:0000313" key="7">
    <source>
        <dbReference type="Proteomes" id="UP000274822"/>
    </source>
</evidence>
<dbReference type="SUPFAM" id="SSF48403">
    <property type="entry name" value="Ankyrin repeat"/>
    <property type="match status" value="1"/>
</dbReference>
<protein>
    <recommendedName>
        <fullName evidence="1">protein S-acyltransferase</fullName>
        <ecNumber evidence="1">2.3.1.225</ecNumber>
    </recommendedName>
</protein>
<dbReference type="EMBL" id="RBNJ01001797">
    <property type="protein sequence ID" value="RUS32762.1"/>
    <property type="molecule type" value="Genomic_DNA"/>
</dbReference>
<keyword evidence="7" id="KW-1185">Reference proteome</keyword>
<dbReference type="Pfam" id="PF12796">
    <property type="entry name" value="Ank_2"/>
    <property type="match status" value="2"/>
</dbReference>
<dbReference type="PROSITE" id="PS50088">
    <property type="entry name" value="ANK_REPEAT"/>
    <property type="match status" value="3"/>
</dbReference>
<dbReference type="PROSITE" id="PS50297">
    <property type="entry name" value="ANK_REP_REGION"/>
    <property type="match status" value="2"/>
</dbReference>
<dbReference type="PANTHER" id="PTHR24161:SF85">
    <property type="entry name" value="PALMITOYLTRANSFERASE HIP14"/>
    <property type="match status" value="1"/>
</dbReference>
<evidence type="ECO:0000256" key="3">
    <source>
        <dbReference type="ARBA" id="ARBA00023043"/>
    </source>
</evidence>
<dbReference type="Proteomes" id="UP000274822">
    <property type="component" value="Unassembled WGS sequence"/>
</dbReference>
<dbReference type="AlphaFoldDB" id="A0A433QSK0"/>
<feature type="compositionally biased region" description="Pro residues" evidence="5">
    <location>
        <begin position="1"/>
        <end position="25"/>
    </location>
</feature>
<dbReference type="PANTHER" id="PTHR24161">
    <property type="entry name" value="ANK_REP_REGION DOMAIN-CONTAINING PROTEIN-RELATED"/>
    <property type="match status" value="1"/>
</dbReference>
<reference evidence="6 7" key="1">
    <citation type="journal article" date="2018" name="New Phytol.">
        <title>Phylogenomics of Endogonaceae and evolution of mycorrhizas within Mucoromycota.</title>
        <authorList>
            <person name="Chang Y."/>
            <person name="Desiro A."/>
            <person name="Na H."/>
            <person name="Sandor L."/>
            <person name="Lipzen A."/>
            <person name="Clum A."/>
            <person name="Barry K."/>
            <person name="Grigoriev I.V."/>
            <person name="Martin F.M."/>
            <person name="Stajich J.E."/>
            <person name="Smith M.E."/>
            <person name="Bonito G."/>
            <person name="Spatafora J.W."/>
        </authorList>
    </citation>
    <scope>NUCLEOTIDE SEQUENCE [LARGE SCALE GENOMIC DNA]</scope>
    <source>
        <strain evidence="6 7">AD002</strain>
    </source>
</reference>
<evidence type="ECO:0000256" key="1">
    <source>
        <dbReference type="ARBA" id="ARBA00012210"/>
    </source>
</evidence>
<sequence length="358" mass="39255">MARNHQPPPSHGPSPYGPHVPPPPQHAQNIHVSEVNGPAFAGQTSIGNNANFEYTNLIVNLQHNPIRASGPAYKRLERYALEFGFDFQKDNPRLRTALTKHVTPAEIILHVSAILGDVEVIRLLVQTEGEYEVYVDARLWDGWTPLHQAVRCGKIEVVSLLLLELSAEVDKVTLDDKGLTALHVAALYNRAEIATVIGIAHPNVEARSKKDWTPLHVAAMCGHAEAAAAIVNLNADRHATTDRNWTPMHCAAFEGHADALREIARVPGTDVNMKAVDGWTPLHLAAAAGHAKTVGVLLMLHVKINAKDENGLNPLSVAKMKGHTEVVRVLKHHGGVFGSIRDIFRAYLENRKSSMERQ</sequence>
<evidence type="ECO:0000256" key="5">
    <source>
        <dbReference type="SAM" id="MobiDB-lite"/>
    </source>
</evidence>
<dbReference type="InterPro" id="IPR036770">
    <property type="entry name" value="Ankyrin_rpt-contain_sf"/>
</dbReference>
<keyword evidence="3 4" id="KW-0040">ANK repeat</keyword>
<name>A0A433QSK0_9FUNG</name>
<keyword evidence="2" id="KW-0677">Repeat</keyword>
<dbReference type="EC" id="2.3.1.225" evidence="1"/>
<feature type="repeat" description="ANK" evidence="4">
    <location>
        <begin position="277"/>
        <end position="309"/>
    </location>
</feature>
<evidence type="ECO:0000313" key="6">
    <source>
        <dbReference type="EMBL" id="RUS32762.1"/>
    </source>
</evidence>
<dbReference type="InterPro" id="IPR002110">
    <property type="entry name" value="Ankyrin_rpt"/>
</dbReference>
<evidence type="ECO:0000256" key="4">
    <source>
        <dbReference type="PROSITE-ProRule" id="PRU00023"/>
    </source>
</evidence>
<accession>A0A433QSK0</accession>
<dbReference type="Gene3D" id="1.25.40.20">
    <property type="entry name" value="Ankyrin repeat-containing domain"/>
    <property type="match status" value="2"/>
</dbReference>
<feature type="region of interest" description="Disordered" evidence="5">
    <location>
        <begin position="1"/>
        <end position="29"/>
    </location>
</feature>
<proteinExistence type="predicted"/>
<evidence type="ECO:0000256" key="2">
    <source>
        <dbReference type="ARBA" id="ARBA00022737"/>
    </source>
</evidence>
<dbReference type="GO" id="GO:0019706">
    <property type="term" value="F:protein-cysteine S-palmitoyltransferase activity"/>
    <property type="evidence" value="ECO:0007669"/>
    <property type="project" value="UniProtKB-EC"/>
</dbReference>
<dbReference type="SMART" id="SM00248">
    <property type="entry name" value="ANK"/>
    <property type="match status" value="7"/>
</dbReference>
<feature type="repeat" description="ANK" evidence="4">
    <location>
        <begin position="141"/>
        <end position="174"/>
    </location>
</feature>
<dbReference type="Pfam" id="PF00023">
    <property type="entry name" value="Ank"/>
    <property type="match status" value="1"/>
</dbReference>
<feature type="repeat" description="ANK" evidence="4">
    <location>
        <begin position="210"/>
        <end position="242"/>
    </location>
</feature>
<comment type="caution">
    <text evidence="6">The sequence shown here is derived from an EMBL/GenBank/DDBJ whole genome shotgun (WGS) entry which is preliminary data.</text>
</comment>
<organism evidence="6 7">
    <name type="scientific">Jimgerdemannia flammicorona</name>
    <dbReference type="NCBI Taxonomy" id="994334"/>
    <lineage>
        <taxon>Eukaryota</taxon>
        <taxon>Fungi</taxon>
        <taxon>Fungi incertae sedis</taxon>
        <taxon>Mucoromycota</taxon>
        <taxon>Mucoromycotina</taxon>
        <taxon>Endogonomycetes</taxon>
        <taxon>Endogonales</taxon>
        <taxon>Endogonaceae</taxon>
        <taxon>Jimgerdemannia</taxon>
    </lineage>
</organism>